<evidence type="ECO:0000313" key="2">
    <source>
        <dbReference type="EMBL" id="RJX43133.1"/>
    </source>
</evidence>
<dbReference type="InterPro" id="IPR036390">
    <property type="entry name" value="WH_DNA-bd_sf"/>
</dbReference>
<feature type="region of interest" description="Disordered" evidence="1">
    <location>
        <begin position="1"/>
        <end position="40"/>
    </location>
</feature>
<proteinExistence type="predicted"/>
<protein>
    <recommendedName>
        <fullName evidence="4">Transcriptional regulator PadR-like family protein</fullName>
    </recommendedName>
</protein>
<feature type="compositionally biased region" description="Basic and acidic residues" evidence="1">
    <location>
        <begin position="26"/>
        <end position="40"/>
    </location>
</feature>
<dbReference type="RefSeq" id="WP_120102779.1">
    <property type="nucleotide sequence ID" value="NZ_QKNY01000010.1"/>
</dbReference>
<dbReference type="AlphaFoldDB" id="A0A3A6Q7P8"/>
<reference evidence="2 3" key="1">
    <citation type="submission" date="2018-06" db="EMBL/GenBank/DDBJ databases">
        <title>Halonotius sp. F13-13 a new haloarchaeeon isolated from a solar saltern from Isla Cristina, Huelva, Spain.</title>
        <authorList>
            <person name="Duran-Viseras A."/>
            <person name="Sanchez-Porro C."/>
            <person name="Ventosa A."/>
        </authorList>
    </citation>
    <scope>NUCLEOTIDE SEQUENCE [LARGE SCALE GENOMIC DNA]</scope>
    <source>
        <strain evidence="2 3">F13-13</strain>
    </source>
</reference>
<feature type="compositionally biased region" description="Polar residues" evidence="1">
    <location>
        <begin position="167"/>
        <end position="187"/>
    </location>
</feature>
<comment type="caution">
    <text evidence="2">The sequence shown here is derived from an EMBL/GenBank/DDBJ whole genome shotgun (WGS) entry which is preliminary data.</text>
</comment>
<evidence type="ECO:0000313" key="3">
    <source>
        <dbReference type="Proteomes" id="UP000276588"/>
    </source>
</evidence>
<feature type="region of interest" description="Disordered" evidence="1">
    <location>
        <begin position="143"/>
        <end position="189"/>
    </location>
</feature>
<evidence type="ECO:0008006" key="4">
    <source>
        <dbReference type="Google" id="ProtNLM"/>
    </source>
</evidence>
<dbReference type="Proteomes" id="UP000276588">
    <property type="component" value="Unassembled WGS sequence"/>
</dbReference>
<evidence type="ECO:0000256" key="1">
    <source>
        <dbReference type="SAM" id="MobiDB-lite"/>
    </source>
</evidence>
<name>A0A3A6Q7P8_9EURY</name>
<dbReference type="EMBL" id="QKNY01000010">
    <property type="protein sequence ID" value="RJX43133.1"/>
    <property type="molecule type" value="Genomic_DNA"/>
</dbReference>
<dbReference type="InterPro" id="IPR036388">
    <property type="entry name" value="WH-like_DNA-bd_sf"/>
</dbReference>
<sequence>MEKSGHEQLTTAEGTSCLERGASQPGDDRTSPAENELSARDVCDLTATQRDVLTVVATLTRLSDESSPPLGCDIYDRLTAIRADTSEINRSYTYQTLRWLENHDLVESSPSESDGRANEYQPTNRGMAVLDALATRYSQVATARPGSIDNTSLPPFSLGRPGDDSESGNGHTGQTMRSDGGSVTPSSAPMVRSTRAYGVAKSLRNHLATTDGETITLPDAADLLTTTHRMCTDAIDARSEWFDLTHVDADQPTCIVLTEAGIEAASDDPYCDFTSCL</sequence>
<accession>A0A3A6Q7P8</accession>
<gene>
    <name evidence="2" type="ORF">DM826_07445</name>
</gene>
<dbReference type="SUPFAM" id="SSF46785">
    <property type="entry name" value="Winged helix' DNA-binding domain"/>
    <property type="match status" value="1"/>
</dbReference>
<keyword evidence="3" id="KW-1185">Reference proteome</keyword>
<dbReference type="Gene3D" id="1.10.10.10">
    <property type="entry name" value="Winged helix-like DNA-binding domain superfamily/Winged helix DNA-binding domain"/>
    <property type="match status" value="1"/>
</dbReference>
<organism evidence="2 3">
    <name type="scientific">Halonotius aquaticus</name>
    <dbReference type="NCBI Taxonomy" id="2216978"/>
    <lineage>
        <taxon>Archaea</taxon>
        <taxon>Methanobacteriati</taxon>
        <taxon>Methanobacteriota</taxon>
        <taxon>Stenosarchaea group</taxon>
        <taxon>Halobacteria</taxon>
        <taxon>Halobacteriales</taxon>
        <taxon>Haloferacaceae</taxon>
        <taxon>Halonotius</taxon>
    </lineage>
</organism>